<dbReference type="SUPFAM" id="SSF53850">
    <property type="entry name" value="Periplasmic binding protein-like II"/>
    <property type="match status" value="1"/>
</dbReference>
<evidence type="ECO:0000259" key="5">
    <source>
        <dbReference type="PROSITE" id="PS50931"/>
    </source>
</evidence>
<dbReference type="FunFam" id="3.40.190.290:FF:000001">
    <property type="entry name" value="Transcriptional regulator, LysR family"/>
    <property type="match status" value="1"/>
</dbReference>
<sequence>MLDRFEDIRTFVAVVQANSFVIAANRLGLAKSAVSRRLRELENRLGTQLLNRTTRQLSLTDTGAEFYARCIRLLSDLQEAEDMASQGSATPIGTLRVSGPMSFGIHCLAPMLNEFLTDYRRVTVDLDLNDRRVDLINDGFDLAIRISRLKDSSLVAHYIAPIRHAICTSPIYLRKNGIPKTLEDLIEHQGLAYSNVDDQLYWQFRDPLKGELQSVDVPCALRLNNGDALREAAIAGCGIAVLPTFIIHKAVMSGQLRVILSQYTRSPFGLYAVYPSGRNLPAKVRVFIDFLLSRFGPEPYWDRDIRDNVR</sequence>
<dbReference type="PROSITE" id="PS50931">
    <property type="entry name" value="HTH_LYSR"/>
    <property type="match status" value="1"/>
</dbReference>
<dbReference type="GO" id="GO:0003700">
    <property type="term" value="F:DNA-binding transcription factor activity"/>
    <property type="evidence" value="ECO:0007669"/>
    <property type="project" value="InterPro"/>
</dbReference>
<dbReference type="EMBL" id="LXQD01000327">
    <property type="protein sequence ID" value="RCJ22230.1"/>
    <property type="molecule type" value="Genomic_DNA"/>
</dbReference>
<dbReference type="GO" id="GO:0006351">
    <property type="term" value="P:DNA-templated transcription"/>
    <property type="evidence" value="ECO:0007669"/>
    <property type="project" value="TreeGrafter"/>
</dbReference>
<evidence type="ECO:0000313" key="7">
    <source>
        <dbReference type="Proteomes" id="UP000252107"/>
    </source>
</evidence>
<keyword evidence="3" id="KW-0238">DNA-binding</keyword>
<comment type="similarity">
    <text evidence="1">Belongs to the LysR transcriptional regulatory family.</text>
</comment>
<evidence type="ECO:0000256" key="1">
    <source>
        <dbReference type="ARBA" id="ARBA00009437"/>
    </source>
</evidence>
<dbReference type="InterPro" id="IPR000847">
    <property type="entry name" value="LysR_HTH_N"/>
</dbReference>
<dbReference type="AlphaFoldDB" id="A0A367QET4"/>
<organism evidence="6 7">
    <name type="scientific">Nostoc minutum NIES-26</name>
    <dbReference type="NCBI Taxonomy" id="1844469"/>
    <lineage>
        <taxon>Bacteria</taxon>
        <taxon>Bacillati</taxon>
        <taxon>Cyanobacteriota</taxon>
        <taxon>Cyanophyceae</taxon>
        <taxon>Nostocales</taxon>
        <taxon>Nostocaceae</taxon>
        <taxon>Nostoc</taxon>
    </lineage>
</organism>
<dbReference type="Gene3D" id="3.40.190.290">
    <property type="match status" value="1"/>
</dbReference>
<evidence type="ECO:0000256" key="2">
    <source>
        <dbReference type="ARBA" id="ARBA00023015"/>
    </source>
</evidence>
<dbReference type="InterPro" id="IPR058163">
    <property type="entry name" value="LysR-type_TF_proteobact-type"/>
</dbReference>
<dbReference type="SUPFAM" id="SSF46785">
    <property type="entry name" value="Winged helix' DNA-binding domain"/>
    <property type="match status" value="1"/>
</dbReference>
<dbReference type="PANTHER" id="PTHR30537:SF5">
    <property type="entry name" value="HTH-TYPE TRANSCRIPTIONAL ACTIVATOR TTDR-RELATED"/>
    <property type="match status" value="1"/>
</dbReference>
<dbReference type="InterPro" id="IPR036388">
    <property type="entry name" value="WH-like_DNA-bd_sf"/>
</dbReference>
<evidence type="ECO:0000313" key="6">
    <source>
        <dbReference type="EMBL" id="RCJ22230.1"/>
    </source>
</evidence>
<dbReference type="FunFam" id="1.10.10.10:FF:000001">
    <property type="entry name" value="LysR family transcriptional regulator"/>
    <property type="match status" value="1"/>
</dbReference>
<gene>
    <name evidence="6" type="ORF">A6770_30040</name>
</gene>
<keyword evidence="4" id="KW-0804">Transcription</keyword>
<dbReference type="GO" id="GO:0043565">
    <property type="term" value="F:sequence-specific DNA binding"/>
    <property type="evidence" value="ECO:0007669"/>
    <property type="project" value="TreeGrafter"/>
</dbReference>
<protein>
    <submittedName>
        <fullName evidence="6">LysR family transcriptional regulator</fullName>
    </submittedName>
</protein>
<dbReference type="InterPro" id="IPR005119">
    <property type="entry name" value="LysR_subst-bd"/>
</dbReference>
<feature type="domain" description="HTH lysR-type" evidence="5">
    <location>
        <begin position="3"/>
        <end position="60"/>
    </location>
</feature>
<name>A0A367QET4_9NOSO</name>
<keyword evidence="7" id="KW-1185">Reference proteome</keyword>
<evidence type="ECO:0000256" key="4">
    <source>
        <dbReference type="ARBA" id="ARBA00023163"/>
    </source>
</evidence>
<dbReference type="InterPro" id="IPR036390">
    <property type="entry name" value="WH_DNA-bd_sf"/>
</dbReference>
<dbReference type="PANTHER" id="PTHR30537">
    <property type="entry name" value="HTH-TYPE TRANSCRIPTIONAL REGULATOR"/>
    <property type="match status" value="1"/>
</dbReference>
<reference evidence="6" key="1">
    <citation type="submission" date="2016-04" db="EMBL/GenBank/DDBJ databases">
        <authorList>
            <person name="Tabuchi Yagui T.R."/>
        </authorList>
    </citation>
    <scope>NUCLEOTIDE SEQUENCE [LARGE SCALE GENOMIC DNA]</scope>
    <source>
        <strain evidence="6">NIES-26</strain>
    </source>
</reference>
<accession>A0A367QET4</accession>
<dbReference type="Pfam" id="PF00126">
    <property type="entry name" value="HTH_1"/>
    <property type="match status" value="1"/>
</dbReference>
<dbReference type="CDD" id="cd08422">
    <property type="entry name" value="PBP2_CrgA_like"/>
    <property type="match status" value="1"/>
</dbReference>
<evidence type="ECO:0000256" key="3">
    <source>
        <dbReference type="ARBA" id="ARBA00023125"/>
    </source>
</evidence>
<dbReference type="Pfam" id="PF03466">
    <property type="entry name" value="LysR_substrate"/>
    <property type="match status" value="1"/>
</dbReference>
<dbReference type="Proteomes" id="UP000252107">
    <property type="component" value="Unassembled WGS sequence"/>
</dbReference>
<proteinExistence type="inferred from homology"/>
<dbReference type="Gene3D" id="1.10.10.10">
    <property type="entry name" value="Winged helix-like DNA-binding domain superfamily/Winged helix DNA-binding domain"/>
    <property type="match status" value="1"/>
</dbReference>
<comment type="caution">
    <text evidence="6">The sequence shown here is derived from an EMBL/GenBank/DDBJ whole genome shotgun (WGS) entry which is preliminary data.</text>
</comment>
<keyword evidence="2" id="KW-0805">Transcription regulation</keyword>